<dbReference type="GO" id="GO:0005886">
    <property type="term" value="C:plasma membrane"/>
    <property type="evidence" value="ECO:0007669"/>
    <property type="project" value="TreeGrafter"/>
</dbReference>
<dbReference type="AlphaFoldDB" id="A0A5Q2V889"/>
<dbReference type="GO" id="GO:0090313">
    <property type="term" value="P:regulation of protein targeting to membrane"/>
    <property type="evidence" value="ECO:0007669"/>
    <property type="project" value="TreeGrafter"/>
</dbReference>
<name>A0A5Q2V889_SERPR</name>
<dbReference type="RefSeq" id="WP_153857409.1">
    <property type="nucleotide sequence ID" value="NZ_CP045913.1"/>
</dbReference>
<feature type="domain" description="AsmA" evidence="2">
    <location>
        <begin position="238"/>
        <end position="505"/>
    </location>
</feature>
<evidence type="ECO:0000313" key="4">
    <source>
        <dbReference type="Proteomes" id="UP000381260"/>
    </source>
</evidence>
<gene>
    <name evidence="3" type="primary">asmA</name>
    <name evidence="3" type="ORF">GHV41_02320</name>
</gene>
<dbReference type="PANTHER" id="PTHR30441">
    <property type="entry name" value="DUF748 DOMAIN-CONTAINING PROTEIN"/>
    <property type="match status" value="1"/>
</dbReference>
<accession>A0A5Q2V889</accession>
<dbReference type="NCBIfam" id="NF008091">
    <property type="entry name" value="PRK10833.1"/>
    <property type="match status" value="1"/>
</dbReference>
<protein>
    <submittedName>
        <fullName evidence="3">Outer membrane assembly protein AsmA</fullName>
    </submittedName>
</protein>
<reference evidence="3 4" key="1">
    <citation type="submission" date="2019-11" db="EMBL/GenBank/DDBJ databases">
        <title>The Phosphoenolpyruvate Phosphotransferase System Regulates Serratia proteamaculans 336X Biofilm Formation and Wheat Roots colonization.</title>
        <authorList>
            <person name="Liu F."/>
        </authorList>
    </citation>
    <scope>NUCLEOTIDE SEQUENCE [LARGE SCALE GENOMIC DNA]</scope>
    <source>
        <strain evidence="3 4">336X</strain>
    </source>
</reference>
<proteinExistence type="predicted"/>
<evidence type="ECO:0000256" key="1">
    <source>
        <dbReference type="SAM" id="MobiDB-lite"/>
    </source>
</evidence>
<dbReference type="EMBL" id="CP045913">
    <property type="protein sequence ID" value="QGH59751.1"/>
    <property type="molecule type" value="Genomic_DNA"/>
</dbReference>
<dbReference type="Pfam" id="PF05170">
    <property type="entry name" value="AsmA"/>
    <property type="match status" value="2"/>
</dbReference>
<dbReference type="InterPro" id="IPR052894">
    <property type="entry name" value="AsmA-related"/>
</dbReference>
<sequence length="611" mass="67968">MRRLLTTLVILLVVLLAGLSALVLLVNPNDFRAYMVTKVEKKSGYHLTLDGDLRWHIWPQLSILAGRMTLTAPGAKAPVVSADNMRLDVKLLPLLSHQLFVKQVMLKNAVIRLTPESEEQNQPDAPIAPASQSEESVDTPWKFDIDNLRVVDSLLIWQRANNEQINVRDINLTLQQNAKRQAQMELSSRVNRNQRDLTFSMAADIDLQQYPRRIAANVTQFSYQLEGADILAGGIKGDGSAQVEYQQTPQQVALSQLSVSANDSTFTGDADIKFGEIPAYTLNLKSTAVNFDAFTGWQSSSSPVQQEQNVTSSPVIASQMDDPQQNLEVLRDFNAQLNLSVDQLTYRGMNITHLSTQAENFQGLLTLHSFSGQVAGGDFALPGTLDARGRRPVISVQPMVKQVELGSILKAFEMPQIMTGKFSMQGDLTGDRLTSQSFERRWQGTAQLAMQDAQLHGLNIQQLIQQAVARNDNSVSGQKDYQRYTEVKQLSANASLDRGTVKITELGADSPFLNLSGNGTVNMPGKQCDMALNVRVTGGWQGRDDLVEQLKKTPIPLRVYGPWNQLNYQLQVDQVLRKTLQDRAKDALNKWADKNKDSREGQDLKKLLDKL</sequence>
<dbReference type="InterPro" id="IPR007844">
    <property type="entry name" value="AsmA"/>
</dbReference>
<evidence type="ECO:0000313" key="3">
    <source>
        <dbReference type="EMBL" id="QGH59751.1"/>
    </source>
</evidence>
<evidence type="ECO:0000259" key="2">
    <source>
        <dbReference type="Pfam" id="PF05170"/>
    </source>
</evidence>
<dbReference type="PANTHER" id="PTHR30441:SF4">
    <property type="entry name" value="PROTEIN ASMA"/>
    <property type="match status" value="1"/>
</dbReference>
<organism evidence="3 4">
    <name type="scientific">Serratia proteamaculans</name>
    <dbReference type="NCBI Taxonomy" id="28151"/>
    <lineage>
        <taxon>Bacteria</taxon>
        <taxon>Pseudomonadati</taxon>
        <taxon>Pseudomonadota</taxon>
        <taxon>Gammaproteobacteria</taxon>
        <taxon>Enterobacterales</taxon>
        <taxon>Yersiniaceae</taxon>
        <taxon>Serratia</taxon>
    </lineage>
</organism>
<feature type="domain" description="AsmA" evidence="2">
    <location>
        <begin position="5"/>
        <end position="179"/>
    </location>
</feature>
<dbReference type="Proteomes" id="UP000381260">
    <property type="component" value="Chromosome"/>
</dbReference>
<feature type="region of interest" description="Disordered" evidence="1">
    <location>
        <begin position="115"/>
        <end position="136"/>
    </location>
</feature>